<feature type="compositionally biased region" description="Basic and acidic residues" evidence="1">
    <location>
        <begin position="8"/>
        <end position="17"/>
    </location>
</feature>
<gene>
    <name evidence="3" type="ORF">CQW23_26830</name>
</gene>
<dbReference type="EMBL" id="MLFT02000011">
    <property type="protein sequence ID" value="PHT35030.1"/>
    <property type="molecule type" value="Genomic_DNA"/>
</dbReference>
<accession>A0A2G2VPX6</accession>
<feature type="compositionally biased region" description="Basic and acidic residues" evidence="1">
    <location>
        <begin position="34"/>
        <end position="43"/>
    </location>
</feature>
<dbReference type="SMART" id="SM01054">
    <property type="entry name" value="CaM_binding"/>
    <property type="match status" value="1"/>
</dbReference>
<evidence type="ECO:0000313" key="3">
    <source>
        <dbReference type="EMBL" id="PHT35030.1"/>
    </source>
</evidence>
<dbReference type="InterPro" id="IPR012417">
    <property type="entry name" value="CaM-bd_dom_pln"/>
</dbReference>
<feature type="domain" description="Calmodulin-binding" evidence="2">
    <location>
        <begin position="27"/>
        <end position="140"/>
    </location>
</feature>
<dbReference type="OrthoDB" id="1096728at2759"/>
<reference evidence="3 4" key="1">
    <citation type="journal article" date="2017" name="Genome Biol.">
        <title>New reference genome sequences of hot pepper reveal the massive evolution of plant disease-resistance genes by retroduplication.</title>
        <authorList>
            <person name="Kim S."/>
            <person name="Park J."/>
            <person name="Yeom S.I."/>
            <person name="Kim Y.M."/>
            <person name="Seo E."/>
            <person name="Kim K.T."/>
            <person name="Kim M.S."/>
            <person name="Lee J.M."/>
            <person name="Cheong K."/>
            <person name="Shin H.S."/>
            <person name="Kim S.B."/>
            <person name="Han K."/>
            <person name="Lee J."/>
            <person name="Park M."/>
            <person name="Lee H.A."/>
            <person name="Lee H.Y."/>
            <person name="Lee Y."/>
            <person name="Oh S."/>
            <person name="Lee J.H."/>
            <person name="Choi E."/>
            <person name="Choi E."/>
            <person name="Lee S.E."/>
            <person name="Jeon J."/>
            <person name="Kim H."/>
            <person name="Choi G."/>
            <person name="Song H."/>
            <person name="Lee J."/>
            <person name="Lee S.C."/>
            <person name="Kwon J.K."/>
            <person name="Lee H.Y."/>
            <person name="Koo N."/>
            <person name="Hong Y."/>
            <person name="Kim R.W."/>
            <person name="Kang W.H."/>
            <person name="Huh J.H."/>
            <person name="Kang B.C."/>
            <person name="Yang T.J."/>
            <person name="Lee Y.H."/>
            <person name="Bennetzen J.L."/>
            <person name="Choi D."/>
        </authorList>
    </citation>
    <scope>NUCLEOTIDE SEQUENCE [LARGE SCALE GENOMIC DNA]</scope>
    <source>
        <strain evidence="4">cv. PBC81</strain>
    </source>
</reference>
<organism evidence="3 4">
    <name type="scientific">Capsicum baccatum</name>
    <name type="common">Peruvian pepper</name>
    <dbReference type="NCBI Taxonomy" id="33114"/>
    <lineage>
        <taxon>Eukaryota</taxon>
        <taxon>Viridiplantae</taxon>
        <taxon>Streptophyta</taxon>
        <taxon>Embryophyta</taxon>
        <taxon>Tracheophyta</taxon>
        <taxon>Spermatophyta</taxon>
        <taxon>Magnoliopsida</taxon>
        <taxon>eudicotyledons</taxon>
        <taxon>Gunneridae</taxon>
        <taxon>Pentapetalae</taxon>
        <taxon>asterids</taxon>
        <taxon>lamiids</taxon>
        <taxon>Solanales</taxon>
        <taxon>Solanaceae</taxon>
        <taxon>Solanoideae</taxon>
        <taxon>Capsiceae</taxon>
        <taxon>Capsicum</taxon>
    </lineage>
</organism>
<dbReference type="InterPro" id="IPR044681">
    <property type="entry name" value="PICBP-like"/>
</dbReference>
<dbReference type="AlphaFoldDB" id="A0A2G2VPX6"/>
<comment type="caution">
    <text evidence="3">The sequence shown here is derived from an EMBL/GenBank/DDBJ whole genome shotgun (WGS) entry which is preliminary data.</text>
</comment>
<feature type="region of interest" description="Disordered" evidence="1">
    <location>
        <begin position="162"/>
        <end position="290"/>
    </location>
</feature>
<dbReference type="STRING" id="33114.A0A2G2VPX6"/>
<feature type="compositionally biased region" description="Basic and acidic residues" evidence="1">
    <location>
        <begin position="171"/>
        <end position="181"/>
    </location>
</feature>
<sequence length="351" mass="39654">MFLNFSDVKNKEADAGSKSETLNTEDIGGSKQEITPKEVESKSYKRAPKHWSNLKKWILLQWFKELEKVRKINPRKPRYLQLNPDPKAEKVNLRTQTADERKRGEEWMLDYALQQAISQLALTQQRKVELLIKAFKTMVPPQGDTSQIAFPKRRVSSEEHVQIASKQNEFMPRKAEKKSDEVTSAFSDEVRVEGKARKEDQEDSSNNSRKQIPSSISSLTDAVDGAEDVELENHDGATLETSNTTQSSIANGEKNSLTEMSIRSSTSANDAATQENVAMEETAKECAKTPKRGRGFSLLLSMSDPKEENGASKGQADKLSYISMWHMISQHILSDIASKLEMNYSMELMMR</sequence>
<feature type="compositionally biased region" description="Polar residues" evidence="1">
    <location>
        <begin position="204"/>
        <end position="220"/>
    </location>
</feature>
<reference evidence="4" key="2">
    <citation type="journal article" date="2017" name="J. Anim. Genet.">
        <title>Multiple reference genome sequences of hot pepper reveal the massive evolution of plant disease resistance genes by retroduplication.</title>
        <authorList>
            <person name="Kim S."/>
            <person name="Park J."/>
            <person name="Yeom S.-I."/>
            <person name="Kim Y.-M."/>
            <person name="Seo E."/>
            <person name="Kim K.-T."/>
            <person name="Kim M.-S."/>
            <person name="Lee J.M."/>
            <person name="Cheong K."/>
            <person name="Shin H.-S."/>
            <person name="Kim S.-B."/>
            <person name="Han K."/>
            <person name="Lee J."/>
            <person name="Park M."/>
            <person name="Lee H.-A."/>
            <person name="Lee H.-Y."/>
            <person name="Lee Y."/>
            <person name="Oh S."/>
            <person name="Lee J.H."/>
            <person name="Choi E."/>
            <person name="Choi E."/>
            <person name="Lee S.E."/>
            <person name="Jeon J."/>
            <person name="Kim H."/>
            <person name="Choi G."/>
            <person name="Song H."/>
            <person name="Lee J."/>
            <person name="Lee S.-C."/>
            <person name="Kwon J.-K."/>
            <person name="Lee H.-Y."/>
            <person name="Koo N."/>
            <person name="Hong Y."/>
            <person name="Kim R.W."/>
            <person name="Kang W.-H."/>
            <person name="Huh J.H."/>
            <person name="Kang B.-C."/>
            <person name="Yang T.-J."/>
            <person name="Lee Y.-H."/>
            <person name="Bennetzen J.L."/>
            <person name="Choi D."/>
        </authorList>
    </citation>
    <scope>NUCLEOTIDE SEQUENCE [LARGE SCALE GENOMIC DNA]</scope>
    <source>
        <strain evidence="4">cv. PBC81</strain>
    </source>
</reference>
<dbReference type="Proteomes" id="UP000224567">
    <property type="component" value="Unassembled WGS sequence"/>
</dbReference>
<evidence type="ECO:0000313" key="4">
    <source>
        <dbReference type="Proteomes" id="UP000224567"/>
    </source>
</evidence>
<proteinExistence type="predicted"/>
<feature type="compositionally biased region" description="Polar residues" evidence="1">
    <location>
        <begin position="239"/>
        <end position="276"/>
    </location>
</feature>
<keyword evidence="4" id="KW-1185">Reference proteome</keyword>
<evidence type="ECO:0000259" key="2">
    <source>
        <dbReference type="SMART" id="SM01054"/>
    </source>
</evidence>
<dbReference type="GO" id="GO:0005516">
    <property type="term" value="F:calmodulin binding"/>
    <property type="evidence" value="ECO:0007669"/>
    <property type="project" value="InterPro"/>
</dbReference>
<protein>
    <recommendedName>
        <fullName evidence="2">Calmodulin-binding domain-containing protein</fullName>
    </recommendedName>
</protein>
<dbReference type="Pfam" id="PF07839">
    <property type="entry name" value="CaM_binding"/>
    <property type="match status" value="1"/>
</dbReference>
<dbReference type="PANTHER" id="PTHR33923">
    <property type="entry name" value="CALMODULIN-BINDING PROTEIN-RELATED"/>
    <property type="match status" value="1"/>
</dbReference>
<dbReference type="PANTHER" id="PTHR33923:SF3">
    <property type="entry name" value="CALMODULIN BINDING PROTEIN PICBP"/>
    <property type="match status" value="1"/>
</dbReference>
<feature type="compositionally biased region" description="Basic and acidic residues" evidence="1">
    <location>
        <begin position="188"/>
        <end position="200"/>
    </location>
</feature>
<evidence type="ECO:0000256" key="1">
    <source>
        <dbReference type="SAM" id="MobiDB-lite"/>
    </source>
</evidence>
<name>A0A2G2VPX6_CAPBA</name>
<feature type="region of interest" description="Disordered" evidence="1">
    <location>
        <begin position="1"/>
        <end position="45"/>
    </location>
</feature>